<reference evidence="4" key="1">
    <citation type="submission" date="2017-02" db="EMBL/GenBank/DDBJ databases">
        <title>Draft Genome Sequence of the Salt Water Bacterium Oceanospirillum linum ATCC 11336.</title>
        <authorList>
            <person name="Trachtenberg A.M."/>
            <person name="Carney J.G."/>
            <person name="Linnane J.D."/>
            <person name="Rheaume B.A."/>
            <person name="Pitts N.L."/>
            <person name="Mykles D.L."/>
            <person name="Maclea K.S."/>
        </authorList>
    </citation>
    <scope>NUCLEOTIDE SEQUENCE [LARGE SCALE GENOMIC DNA]</scope>
    <source>
        <strain evidence="4">ATCC 11336</strain>
    </source>
</reference>
<dbReference type="STRING" id="966.BTA35_0215605"/>
<evidence type="ECO:0000313" key="4">
    <source>
        <dbReference type="EMBL" id="OOV85938.1"/>
    </source>
</evidence>
<dbReference type="GO" id="GO:0000160">
    <property type="term" value="P:phosphorelay signal transduction system"/>
    <property type="evidence" value="ECO:0007669"/>
    <property type="project" value="InterPro"/>
</dbReference>
<dbReference type="InterPro" id="IPR050595">
    <property type="entry name" value="Bact_response_regulator"/>
</dbReference>
<dbReference type="Gene3D" id="3.40.50.2300">
    <property type="match status" value="2"/>
</dbReference>
<feature type="domain" description="Response regulatory" evidence="3">
    <location>
        <begin position="10"/>
        <end position="127"/>
    </location>
</feature>
<dbReference type="InterPro" id="IPR011006">
    <property type="entry name" value="CheY-like_superfamily"/>
</dbReference>
<dbReference type="AlphaFoldDB" id="A0A1T1H7W6"/>
<keyword evidence="1 2" id="KW-0597">Phosphoprotein</keyword>
<feature type="domain" description="Response regulatory" evidence="3">
    <location>
        <begin position="146"/>
        <end position="263"/>
    </location>
</feature>
<protein>
    <submittedName>
        <fullName evidence="4">Two-component system response regulator</fullName>
    </submittedName>
</protein>
<dbReference type="PROSITE" id="PS50110">
    <property type="entry name" value="RESPONSE_REGULATORY"/>
    <property type="match status" value="2"/>
</dbReference>
<dbReference type="SMART" id="SM00448">
    <property type="entry name" value="REC"/>
    <property type="match status" value="2"/>
</dbReference>
<comment type="caution">
    <text evidence="4">The sequence shown here is derived from an EMBL/GenBank/DDBJ whole genome shotgun (WGS) entry which is preliminary data.</text>
</comment>
<comment type="caution">
    <text evidence="2">Lacks conserved residue(s) required for the propagation of feature annotation.</text>
</comment>
<dbReference type="PANTHER" id="PTHR44591:SF3">
    <property type="entry name" value="RESPONSE REGULATORY DOMAIN-CONTAINING PROTEIN"/>
    <property type="match status" value="1"/>
</dbReference>
<accession>A0A1T1H7W6</accession>
<dbReference type="Proteomes" id="UP000190064">
    <property type="component" value="Unassembled WGS sequence"/>
</dbReference>
<keyword evidence="5" id="KW-1185">Reference proteome</keyword>
<evidence type="ECO:0000259" key="3">
    <source>
        <dbReference type="PROSITE" id="PS50110"/>
    </source>
</evidence>
<dbReference type="RefSeq" id="WP_078320743.1">
    <property type="nucleotide sequence ID" value="NZ_FXTS01000011.1"/>
</dbReference>
<evidence type="ECO:0000256" key="2">
    <source>
        <dbReference type="PROSITE-ProRule" id="PRU00169"/>
    </source>
</evidence>
<proteinExistence type="predicted"/>
<evidence type="ECO:0000256" key="1">
    <source>
        <dbReference type="ARBA" id="ARBA00022553"/>
    </source>
</evidence>
<dbReference type="Pfam" id="PF00072">
    <property type="entry name" value="Response_reg"/>
    <property type="match status" value="2"/>
</dbReference>
<dbReference type="InterPro" id="IPR001789">
    <property type="entry name" value="Sig_transdc_resp-reg_receiver"/>
</dbReference>
<dbReference type="PANTHER" id="PTHR44591">
    <property type="entry name" value="STRESS RESPONSE REGULATOR PROTEIN 1"/>
    <property type="match status" value="1"/>
</dbReference>
<evidence type="ECO:0000313" key="5">
    <source>
        <dbReference type="Proteomes" id="UP000190064"/>
    </source>
</evidence>
<gene>
    <name evidence="4" type="ORF">BTA35_0215605</name>
</gene>
<organism evidence="4 5">
    <name type="scientific">Oceanospirillum linum</name>
    <dbReference type="NCBI Taxonomy" id="966"/>
    <lineage>
        <taxon>Bacteria</taxon>
        <taxon>Pseudomonadati</taxon>
        <taxon>Pseudomonadota</taxon>
        <taxon>Gammaproteobacteria</taxon>
        <taxon>Oceanospirillales</taxon>
        <taxon>Oceanospirillaceae</taxon>
        <taxon>Oceanospirillum</taxon>
    </lineage>
</organism>
<dbReference type="SUPFAM" id="SSF52172">
    <property type="entry name" value="CheY-like"/>
    <property type="match status" value="2"/>
</dbReference>
<name>A0A1T1H7W6_OCELI</name>
<dbReference type="EMBL" id="MTSD02000010">
    <property type="protein sequence ID" value="OOV85938.1"/>
    <property type="molecule type" value="Genomic_DNA"/>
</dbReference>
<sequence length="265" mass="29602">MESLAVQDLSIVLVEPSNTQRKIIINELMAEGIHNIEGAGSAREAYTRLKTFQPDLLITSMYLPDATAAELVELLQRDPATADIPVMVVSSEQNYDNLEAVRQSKVLALLPKPFTRNDLHRALLATIDYINPDELSLDLYDVESLRVLIVDDSRMARKHLARVMNQIGIQDITEAIDGLDARNIIENQAFDLILTDYNMPNMDGQELIRYIRNETELSHVPILMVTSEENETRLSSVKQAGVSALCDKPFEVTQVKGLLASLLEG</sequence>
<feature type="modified residue" description="4-aspartylphosphate" evidence="2">
    <location>
        <position position="196"/>
    </location>
</feature>